<feature type="transmembrane region" description="Helical" evidence="1">
    <location>
        <begin position="74"/>
        <end position="102"/>
    </location>
</feature>
<proteinExistence type="predicted"/>
<evidence type="ECO:0000256" key="1">
    <source>
        <dbReference type="SAM" id="Phobius"/>
    </source>
</evidence>
<feature type="transmembrane region" description="Helical" evidence="1">
    <location>
        <begin position="39"/>
        <end position="59"/>
    </location>
</feature>
<name>A0ABY6HK58_9ARCH</name>
<dbReference type="Proteomes" id="UP001208689">
    <property type="component" value="Chromosome"/>
</dbReference>
<sequence length="104" mass="11183">MANNDLVKILAFIGGILGVVNGVMAFFGVLNPYSTLLRILFGILSILLGLMVIVSSGYIKISLPFSIPFEKVPLLIVGIVFLVFGSWFAGVLIIIAAILLFLNK</sequence>
<accession>A0ABY6HK58</accession>
<evidence type="ECO:0000313" key="3">
    <source>
        <dbReference type="Proteomes" id="UP001208689"/>
    </source>
</evidence>
<keyword evidence="1" id="KW-1133">Transmembrane helix</keyword>
<keyword evidence="1" id="KW-0472">Membrane</keyword>
<keyword evidence="1" id="KW-0812">Transmembrane</keyword>
<evidence type="ECO:0000313" key="2">
    <source>
        <dbReference type="EMBL" id="UYP43806.1"/>
    </source>
</evidence>
<organism evidence="2 3">
    <name type="scientific">Candidatus Lokiarchaeum ossiferum</name>
    <dbReference type="NCBI Taxonomy" id="2951803"/>
    <lineage>
        <taxon>Archaea</taxon>
        <taxon>Promethearchaeati</taxon>
        <taxon>Promethearchaeota</taxon>
        <taxon>Promethearchaeia</taxon>
        <taxon>Promethearchaeales</taxon>
        <taxon>Promethearchaeaceae</taxon>
        <taxon>Candidatus Lokiarchaeum</taxon>
    </lineage>
</organism>
<evidence type="ECO:0008006" key="4">
    <source>
        <dbReference type="Google" id="ProtNLM"/>
    </source>
</evidence>
<keyword evidence="3" id="KW-1185">Reference proteome</keyword>
<dbReference type="EMBL" id="CP104013">
    <property type="protein sequence ID" value="UYP43806.1"/>
    <property type="molecule type" value="Genomic_DNA"/>
</dbReference>
<gene>
    <name evidence="2" type="ORF">NEF87_000091</name>
</gene>
<protein>
    <recommendedName>
        <fullName evidence="4">DUF4064 domain-containing protein</fullName>
    </recommendedName>
</protein>
<feature type="transmembrane region" description="Helical" evidence="1">
    <location>
        <begin position="6"/>
        <end position="27"/>
    </location>
</feature>
<reference evidence="2" key="1">
    <citation type="submission" date="2022-09" db="EMBL/GenBank/DDBJ databases">
        <title>Actin cytoskeleton and complex cell architecture in an #Asgard archaeon.</title>
        <authorList>
            <person name="Ponce Toledo R.I."/>
            <person name="Schleper C."/>
            <person name="Rodrigues Oliveira T."/>
            <person name="Wollweber F."/>
            <person name="Xu J."/>
            <person name="Rittmann S."/>
            <person name="Klingl A."/>
            <person name="Pilhofer M."/>
        </authorList>
    </citation>
    <scope>NUCLEOTIDE SEQUENCE</scope>
    <source>
        <strain evidence="2">B-35</strain>
    </source>
</reference>